<keyword evidence="1" id="KW-0547">Nucleotide-binding</keyword>
<dbReference type="AlphaFoldDB" id="A0A7Y9DT92"/>
<feature type="domain" description="Lipid II isoglutaminyl synthase (glutamine-hydrolyzing) subunit MurT C-terminal" evidence="3">
    <location>
        <begin position="283"/>
        <end position="380"/>
    </location>
</feature>
<keyword evidence="1" id="KW-0067">ATP-binding</keyword>
<dbReference type="SUPFAM" id="SSF53623">
    <property type="entry name" value="MurD-like peptide ligases, catalytic domain"/>
    <property type="match status" value="1"/>
</dbReference>
<evidence type="ECO:0000259" key="3">
    <source>
        <dbReference type="Pfam" id="PF08353"/>
    </source>
</evidence>
<name>A0A7Y9DT92_9PSEU</name>
<proteinExistence type="inferred from homology"/>
<protein>
    <recommendedName>
        <fullName evidence="1">Lipid II isoglutaminyl synthase (glutamine-hydrolyzing) subunit MurT</fullName>
        <ecNumber evidence="1">6.3.5.13</ecNumber>
    </recommendedName>
</protein>
<evidence type="ECO:0000313" key="5">
    <source>
        <dbReference type="Proteomes" id="UP000535890"/>
    </source>
</evidence>
<evidence type="ECO:0000259" key="2">
    <source>
        <dbReference type="Pfam" id="PF08245"/>
    </source>
</evidence>
<comment type="catalytic activity">
    <reaction evidence="1">
        <text>beta-D-GlcNAc-(1-&gt;4)-Mur2Ac(oyl-L-Ala-gamma-D-Glu-L-Lys-D-Ala-D-Ala)-di-trans,octa-cis-undecaprenyl diphosphate + ATP = beta-D-GlcNAc-(1-&gt;4)-Mur2Ac(oyl-L-Ala-gamma-D-O-P-Glu-L-Lys-D-Ala-D-Ala)-di-trans,octa-cis-undecaprenyl diphosphate + ADP</text>
        <dbReference type="Rhea" id="RHEA:59488"/>
        <dbReference type="ChEBI" id="CHEBI:30616"/>
        <dbReference type="ChEBI" id="CHEBI:60033"/>
        <dbReference type="ChEBI" id="CHEBI:143132"/>
        <dbReference type="ChEBI" id="CHEBI:456216"/>
    </reaction>
</comment>
<keyword evidence="1" id="KW-0961">Cell wall biogenesis/degradation</keyword>
<organism evidence="4 5">
    <name type="scientific">Actinomycetospora corticicola</name>
    <dbReference type="NCBI Taxonomy" id="663602"/>
    <lineage>
        <taxon>Bacteria</taxon>
        <taxon>Bacillati</taxon>
        <taxon>Actinomycetota</taxon>
        <taxon>Actinomycetes</taxon>
        <taxon>Pseudonocardiales</taxon>
        <taxon>Pseudonocardiaceae</taxon>
        <taxon>Actinomycetospora</taxon>
    </lineage>
</organism>
<dbReference type="GO" id="GO:0008270">
    <property type="term" value="F:zinc ion binding"/>
    <property type="evidence" value="ECO:0007669"/>
    <property type="project" value="UniProtKB-UniRule"/>
</dbReference>
<feature type="binding site" evidence="1">
    <location>
        <position position="196"/>
    </location>
    <ligand>
        <name>Zn(2+)</name>
        <dbReference type="ChEBI" id="CHEBI:29105"/>
    </ligand>
</feature>
<dbReference type="InterPro" id="IPR043703">
    <property type="entry name" value="Lipid_II_synth_MurT"/>
</dbReference>
<feature type="binding site" evidence="1">
    <location>
        <position position="177"/>
    </location>
    <ligand>
        <name>Zn(2+)</name>
        <dbReference type="ChEBI" id="CHEBI:29105"/>
    </ligand>
</feature>
<dbReference type="PANTHER" id="PTHR23135">
    <property type="entry name" value="MUR LIGASE FAMILY MEMBER"/>
    <property type="match status" value="1"/>
</dbReference>
<keyword evidence="1" id="KW-0573">Peptidoglycan synthesis</keyword>
<keyword evidence="1" id="KW-0862">Zinc</keyword>
<evidence type="ECO:0000313" key="4">
    <source>
        <dbReference type="EMBL" id="NYD35090.1"/>
    </source>
</evidence>
<dbReference type="HAMAP" id="MF_02214">
    <property type="entry name" value="Lipid_II_synth_MurT"/>
    <property type="match status" value="1"/>
</dbReference>
<dbReference type="GO" id="GO:0009252">
    <property type="term" value="P:peptidoglycan biosynthetic process"/>
    <property type="evidence" value="ECO:0007669"/>
    <property type="project" value="UniProtKB-UniRule"/>
</dbReference>
<comment type="function">
    <text evidence="1">The lipid II isoglutaminyl synthase complex catalyzes the formation of alpha-D-isoglutamine in the cell wall lipid II stem peptide. The MurT subunit catalyzes the ATP-dependent amidation of D-glutamate residue of lipid II, converting it to an isoglutamine residue.</text>
</comment>
<evidence type="ECO:0000256" key="1">
    <source>
        <dbReference type="HAMAP-Rule" id="MF_02214"/>
    </source>
</evidence>
<dbReference type="InterPro" id="IPR013221">
    <property type="entry name" value="Mur_ligase_cen"/>
</dbReference>
<dbReference type="UniPathway" id="UPA00219"/>
<gene>
    <name evidence="1" type="primary">murT</name>
    <name evidence="4" type="ORF">BJ983_001192</name>
</gene>
<accession>A0A7Y9DT92</accession>
<keyword evidence="1" id="KW-0479">Metal-binding</keyword>
<dbReference type="Pfam" id="PF08353">
    <property type="entry name" value="MurT_C"/>
    <property type="match status" value="1"/>
</dbReference>
<keyword evidence="1" id="KW-0436">Ligase</keyword>
<sequence length="390" mass="40617">MARRTGRNGSVIGGRVATVLDGRVLARLAVGRTVVLVTGTNGKTTTTSMIARALGGDGEVATNHLGANMPDGITTALLDAPGKRLAVMEVDESYLGEVAAATDPAVIVLLNFSRDQLDRVGEVRTVARRVGDAVAAHPRARVVAFADDVLCAGAGLRSAAPLWVSSPSSWTGDAGVCPRCDGPVTHAGLRWTCGSCGLTRPPGNWAIVDDDGWCARGPDGVDVPLELALPGHANRLNATFAIAVAAELGVEPAVAAARLRGLEQVGGRYRTVTRPGGTTRLLLAKNPAGWAQVLDLLDEGPGRPVVVAVNSREADGRDVSWLWDVPFERLAGHPVVVAGERSAELSVRLAYAGLPHRLADDAVRATRDTVGAVDLVGNYTAFHDAARVLT</sequence>
<feature type="binding site" evidence="1">
    <location>
        <position position="193"/>
    </location>
    <ligand>
        <name>Zn(2+)</name>
        <dbReference type="ChEBI" id="CHEBI:29105"/>
    </ligand>
</feature>
<dbReference type="GO" id="GO:0005524">
    <property type="term" value="F:ATP binding"/>
    <property type="evidence" value="ECO:0007669"/>
    <property type="project" value="UniProtKB-UniRule"/>
</dbReference>
<reference evidence="4 5" key="1">
    <citation type="submission" date="2020-07" db="EMBL/GenBank/DDBJ databases">
        <title>Sequencing the genomes of 1000 actinobacteria strains.</title>
        <authorList>
            <person name="Klenk H.-P."/>
        </authorList>
    </citation>
    <scope>NUCLEOTIDE SEQUENCE [LARGE SCALE GENOMIC DNA]</scope>
    <source>
        <strain evidence="4 5">DSM 45772</strain>
    </source>
</reference>
<dbReference type="Gene3D" id="3.40.1190.10">
    <property type="entry name" value="Mur-like, catalytic domain"/>
    <property type="match status" value="1"/>
</dbReference>
<feature type="domain" description="Mur ligase central" evidence="2">
    <location>
        <begin position="37"/>
        <end position="149"/>
    </location>
</feature>
<dbReference type="InterPro" id="IPR013564">
    <property type="entry name" value="MurT_C"/>
</dbReference>
<comment type="pathway">
    <text evidence="1">Cell wall biogenesis; peptidoglycan biosynthesis.</text>
</comment>
<keyword evidence="5" id="KW-1185">Reference proteome</keyword>
<comment type="catalytic activity">
    <reaction evidence="1">
        <text>beta-D-GlcNAc-(1-&gt;4)-Mur2Ac(oyl-L-Ala-gamma-D-Glu-L-Lys-D-Ala-D-Ala)-di-trans,octa-cis-undecaprenyl diphosphate + L-glutamine + ATP + H2O = beta-D-GlcNAc-(1-&gt;4)-Mur2Ac(oyl-L-Ala-D-isoglutaminyl-L-Lys-D-Ala-D-Ala)-di-trans,octa-cis-undecaprenyl diphosphate + L-glutamate + ADP + phosphate + H(+)</text>
        <dbReference type="Rhea" id="RHEA:57928"/>
        <dbReference type="ChEBI" id="CHEBI:15377"/>
        <dbReference type="ChEBI" id="CHEBI:15378"/>
        <dbReference type="ChEBI" id="CHEBI:29985"/>
        <dbReference type="ChEBI" id="CHEBI:30616"/>
        <dbReference type="ChEBI" id="CHEBI:43474"/>
        <dbReference type="ChEBI" id="CHEBI:58359"/>
        <dbReference type="ChEBI" id="CHEBI:60033"/>
        <dbReference type="ChEBI" id="CHEBI:62233"/>
        <dbReference type="ChEBI" id="CHEBI:456216"/>
        <dbReference type="EC" id="6.3.5.13"/>
    </reaction>
</comment>
<dbReference type="EC" id="6.3.5.13" evidence="1"/>
<dbReference type="Pfam" id="PF08245">
    <property type="entry name" value="Mur_ligase_M"/>
    <property type="match status" value="1"/>
</dbReference>
<feature type="binding site" evidence="1">
    <location>
        <position position="180"/>
    </location>
    <ligand>
        <name>Zn(2+)</name>
        <dbReference type="ChEBI" id="CHEBI:29105"/>
    </ligand>
</feature>
<dbReference type="GO" id="GO:0008360">
    <property type="term" value="P:regulation of cell shape"/>
    <property type="evidence" value="ECO:0007669"/>
    <property type="project" value="UniProtKB-KW"/>
</dbReference>
<feature type="active site" evidence="1">
    <location>
        <position position="318"/>
    </location>
</feature>
<comment type="subunit">
    <text evidence="1">Forms a heterodimer with GatD.</text>
</comment>
<dbReference type="InterPro" id="IPR036565">
    <property type="entry name" value="Mur-like_cat_sf"/>
</dbReference>
<dbReference type="EMBL" id="JACCBN010000001">
    <property type="protein sequence ID" value="NYD35090.1"/>
    <property type="molecule type" value="Genomic_DNA"/>
</dbReference>
<dbReference type="GO" id="GO:0016881">
    <property type="term" value="F:acid-amino acid ligase activity"/>
    <property type="evidence" value="ECO:0007669"/>
    <property type="project" value="InterPro"/>
</dbReference>
<keyword evidence="1" id="KW-0133">Cell shape</keyword>
<dbReference type="PANTHER" id="PTHR23135:SF7">
    <property type="entry name" value="LIPID II ISOGLUTAMINYL SYNTHASE (GLUTAMINE-HYDROLYZING) SUBUNIT MURT"/>
    <property type="match status" value="1"/>
</dbReference>
<dbReference type="GO" id="GO:0140282">
    <property type="term" value="F:carbon-nitrogen ligase activity on lipid II"/>
    <property type="evidence" value="ECO:0007669"/>
    <property type="project" value="UniProtKB-UniRule"/>
</dbReference>
<dbReference type="Proteomes" id="UP000535890">
    <property type="component" value="Unassembled WGS sequence"/>
</dbReference>
<comment type="similarity">
    <text evidence="1">Belongs to the MurCDEF family. MurT subfamily.</text>
</comment>
<dbReference type="RefSeq" id="WP_343053770.1">
    <property type="nucleotide sequence ID" value="NZ_BAABHP010000004.1"/>
</dbReference>
<comment type="caution">
    <text evidence="4">The sequence shown here is derived from an EMBL/GenBank/DDBJ whole genome shotgun (WGS) entry which is preliminary data.</text>
</comment>
<comment type="catalytic activity">
    <reaction evidence="1">
        <text>beta-D-GlcNAc-(1-&gt;4)-Mur2Ac(oyl-L-Ala-gamma-D-O-P-Glu-L-Lys-D-Ala-D-Ala)-di-trans,octa-cis-undecaprenyl diphosphate + NH4(+) = beta-D-GlcNAc-(1-&gt;4)-Mur2Ac(oyl-L-Ala-D-isoglutaminyl-L-Lys-D-Ala-D-Ala)-di-trans,octa-cis-undecaprenyl diphosphate + phosphate + H(+)</text>
        <dbReference type="Rhea" id="RHEA:57932"/>
        <dbReference type="ChEBI" id="CHEBI:15378"/>
        <dbReference type="ChEBI" id="CHEBI:28938"/>
        <dbReference type="ChEBI" id="CHEBI:43474"/>
        <dbReference type="ChEBI" id="CHEBI:62233"/>
        <dbReference type="ChEBI" id="CHEBI:143132"/>
    </reaction>
</comment>
<dbReference type="GO" id="GO:0071555">
    <property type="term" value="P:cell wall organization"/>
    <property type="evidence" value="ECO:0007669"/>
    <property type="project" value="UniProtKB-KW"/>
</dbReference>